<comment type="cofactor">
    <cofactor evidence="1">
        <name>pyridoxal 5'-phosphate</name>
        <dbReference type="ChEBI" id="CHEBI:597326"/>
    </cofactor>
</comment>
<evidence type="ECO:0000256" key="2">
    <source>
        <dbReference type="ARBA" id="ARBA00022898"/>
    </source>
</evidence>
<evidence type="ECO:0000313" key="4">
    <source>
        <dbReference type="EMBL" id="MBA2117389.1"/>
    </source>
</evidence>
<comment type="caution">
    <text evidence="4">The sequence shown here is derived from an EMBL/GenBank/DDBJ whole genome shotgun (WGS) entry which is preliminary data.</text>
</comment>
<protein>
    <submittedName>
        <fullName evidence="4">Glutamate-1-semialdehyde 2,1-aminomutase</fullName>
        <ecNumber evidence="4">5.4.3.8</ecNumber>
    </submittedName>
</protein>
<dbReference type="PROSITE" id="PS00600">
    <property type="entry name" value="AA_TRANSFER_CLASS_3"/>
    <property type="match status" value="1"/>
</dbReference>
<accession>A0A7V8V9E8</accession>
<dbReference type="InterPro" id="IPR049704">
    <property type="entry name" value="Aminotrans_3_PPA_site"/>
</dbReference>
<sequence length="340" mass="36843">MSSAEIELAELIVDSVPGVEQVIFSNTGTEAVQAAIRIARAHTGRDKLPKFEGHYHGWLNNVLVSYRPQQDDSSLPQATCGGQPSSEFADTLVLPWNDIEAVKQLFAEHGHEIACVLTEPILANSGSCMPKPGYLEELIELCREYKIVSIFDEVITGFRVALGGARELLGLEPDLSIYGKALAGGFTMSAVGGASKMFEVLRDGRTIHSGTYNGTTFNIVAAIETISELRKPGTYERMMAHGQAVGDAILAAASKYQVPVAISGVGSIFSVHLGVAKSPLNYREMLNSDMSLHGKFRQAMLQRGVQLLPDARWYVGTQHDDNVLARVIPAIEPSMKEATQ</sequence>
<evidence type="ECO:0000313" key="5">
    <source>
        <dbReference type="Proteomes" id="UP000551616"/>
    </source>
</evidence>
<dbReference type="PANTHER" id="PTHR43713:SF3">
    <property type="entry name" value="GLUTAMATE-1-SEMIALDEHYDE 2,1-AMINOMUTASE 1, CHLOROPLASTIC-RELATED"/>
    <property type="match status" value="1"/>
</dbReference>
<keyword evidence="5" id="KW-1185">Reference proteome</keyword>
<name>A0A7V8V9E8_9BACT</name>
<dbReference type="InterPro" id="IPR015422">
    <property type="entry name" value="PyrdxlP-dep_Trfase_small"/>
</dbReference>
<dbReference type="Gene3D" id="3.90.1150.10">
    <property type="entry name" value="Aspartate Aminotransferase, domain 1"/>
    <property type="match status" value="1"/>
</dbReference>
<keyword evidence="4" id="KW-0413">Isomerase</keyword>
<evidence type="ECO:0000256" key="3">
    <source>
        <dbReference type="RuleBase" id="RU003560"/>
    </source>
</evidence>
<dbReference type="GO" id="GO:0030170">
    <property type="term" value="F:pyridoxal phosphate binding"/>
    <property type="evidence" value="ECO:0007669"/>
    <property type="project" value="InterPro"/>
</dbReference>
<evidence type="ECO:0000256" key="1">
    <source>
        <dbReference type="ARBA" id="ARBA00001933"/>
    </source>
</evidence>
<dbReference type="InterPro" id="IPR005814">
    <property type="entry name" value="Aminotrans_3"/>
</dbReference>
<proteinExistence type="inferred from homology"/>
<gene>
    <name evidence="4" type="primary">hemL_4</name>
    <name evidence="4" type="ORF">HOV93_45870</name>
</gene>
<comment type="similarity">
    <text evidence="3">Belongs to the class-III pyridoxal-phosphate-dependent aminotransferase family.</text>
</comment>
<dbReference type="GO" id="GO:0008483">
    <property type="term" value="F:transaminase activity"/>
    <property type="evidence" value="ECO:0007669"/>
    <property type="project" value="InterPro"/>
</dbReference>
<dbReference type="AlphaFoldDB" id="A0A7V8V9E8"/>
<dbReference type="EC" id="5.4.3.8" evidence="4"/>
<dbReference type="Gene3D" id="3.40.640.10">
    <property type="entry name" value="Type I PLP-dependent aspartate aminotransferase-like (Major domain)"/>
    <property type="match status" value="1"/>
</dbReference>
<dbReference type="InterPro" id="IPR015421">
    <property type="entry name" value="PyrdxlP-dep_Trfase_major"/>
</dbReference>
<dbReference type="InterPro" id="IPR015424">
    <property type="entry name" value="PyrdxlP-dep_Trfase"/>
</dbReference>
<keyword evidence="2 3" id="KW-0663">Pyridoxal phosphate</keyword>
<organism evidence="4 5">
    <name type="scientific">Bremerella alba</name>
    <dbReference type="NCBI Taxonomy" id="980252"/>
    <lineage>
        <taxon>Bacteria</taxon>
        <taxon>Pseudomonadati</taxon>
        <taxon>Planctomycetota</taxon>
        <taxon>Planctomycetia</taxon>
        <taxon>Pirellulales</taxon>
        <taxon>Pirellulaceae</taxon>
        <taxon>Bremerella</taxon>
    </lineage>
</organism>
<reference evidence="4 5" key="1">
    <citation type="submission" date="2020-05" db="EMBL/GenBank/DDBJ databases">
        <title>Bremerella alba sp. nov., a novel planctomycete isolated from the surface of the macroalga Fucus spiralis.</title>
        <authorList>
            <person name="Godinho O."/>
            <person name="Botelho R."/>
            <person name="Albuquerque L."/>
            <person name="Wiegand S."/>
            <person name="Da Costa M.S."/>
            <person name="Lobo-Da-Cunha A."/>
            <person name="Jogler C."/>
            <person name="Lage O.M."/>
        </authorList>
    </citation>
    <scope>NUCLEOTIDE SEQUENCE [LARGE SCALE GENOMIC DNA]</scope>
    <source>
        <strain evidence="4 5">FF15</strain>
    </source>
</reference>
<dbReference type="EMBL" id="JABRWO010000014">
    <property type="protein sequence ID" value="MBA2117389.1"/>
    <property type="molecule type" value="Genomic_DNA"/>
</dbReference>
<dbReference type="PANTHER" id="PTHR43713">
    <property type="entry name" value="GLUTAMATE-1-SEMIALDEHYDE 2,1-AMINOMUTASE"/>
    <property type="match status" value="1"/>
</dbReference>
<dbReference type="Pfam" id="PF00202">
    <property type="entry name" value="Aminotran_3"/>
    <property type="match status" value="1"/>
</dbReference>
<dbReference type="Proteomes" id="UP000551616">
    <property type="component" value="Unassembled WGS sequence"/>
</dbReference>
<dbReference type="SUPFAM" id="SSF53383">
    <property type="entry name" value="PLP-dependent transferases"/>
    <property type="match status" value="1"/>
</dbReference>
<dbReference type="GO" id="GO:0042286">
    <property type="term" value="F:glutamate-1-semialdehyde 2,1-aminomutase activity"/>
    <property type="evidence" value="ECO:0007669"/>
    <property type="project" value="UniProtKB-EC"/>
</dbReference>